<feature type="chain" id="PRO_5035189980" description="Fucosyltransferase" evidence="12">
    <location>
        <begin position="25"/>
        <end position="439"/>
    </location>
</feature>
<dbReference type="OrthoDB" id="9993460at2759"/>
<protein>
    <recommendedName>
        <fullName evidence="11">Fucosyltransferase</fullName>
        <ecNumber evidence="11">2.4.1.-</ecNumber>
    </recommendedName>
</protein>
<reference evidence="15" key="1">
    <citation type="submission" date="2021-11" db="EMBL/GenBank/DDBJ databases">
        <authorList>
            <person name="Schell T."/>
        </authorList>
    </citation>
    <scope>NUCLEOTIDE SEQUENCE</scope>
    <source>
        <strain evidence="15">M5</strain>
    </source>
</reference>
<dbReference type="GO" id="GO:0032580">
    <property type="term" value="C:Golgi cisterna membrane"/>
    <property type="evidence" value="ECO:0007669"/>
    <property type="project" value="UniProtKB-SubCell"/>
</dbReference>
<dbReference type="PANTHER" id="PTHR11929:SF194">
    <property type="entry name" value="ALPHA-(1,3)-FUCOSYLTRANSFERASE 10"/>
    <property type="match status" value="1"/>
</dbReference>
<evidence type="ECO:0000313" key="15">
    <source>
        <dbReference type="EMBL" id="CAH0111821.1"/>
    </source>
</evidence>
<feature type="domain" description="Fucosyltransferase N-terminal" evidence="14">
    <location>
        <begin position="35"/>
        <end position="134"/>
    </location>
</feature>
<evidence type="ECO:0000256" key="9">
    <source>
        <dbReference type="ARBA" id="ARBA00023136"/>
    </source>
</evidence>
<comment type="subcellular location">
    <subcellularLocation>
        <location evidence="1 11">Golgi apparatus</location>
        <location evidence="1 11">Golgi stack membrane</location>
        <topology evidence="1 11">Single-pass type II membrane protein</topology>
    </subcellularLocation>
</comment>
<accession>A0A8J2RZC2</accession>
<dbReference type="PANTHER" id="PTHR11929">
    <property type="entry name" value="ALPHA- 1,3 -FUCOSYLTRANSFERASE"/>
    <property type="match status" value="1"/>
</dbReference>
<evidence type="ECO:0000259" key="14">
    <source>
        <dbReference type="Pfam" id="PF17039"/>
    </source>
</evidence>
<dbReference type="UniPathway" id="UPA00378"/>
<dbReference type="EC" id="2.4.1.-" evidence="11"/>
<comment type="caution">
    <text evidence="15">The sequence shown here is derived from an EMBL/GenBank/DDBJ whole genome shotgun (WGS) entry which is preliminary data.</text>
</comment>
<keyword evidence="6 11" id="KW-0812">Transmembrane</keyword>
<sequence>MKSSSVILVFICLVLVQNLTMICCGWFSVEEQKDSPIILWWTPFTGETGNLKTCGENTCFFTENQTYLSDSKTKVVAFYGSNFSPVNLPIPRQFWHEWALLHEESPKNNPSFCYQTLISLFNHTATWSRKSSFPLTLLSLPKLNDITDEKYFIPVAKKNIIRVQEGLSPVVYVQSSCNAPSERDLYVKELQKFISIDSYGKCLNNKPLPKQLKDPSDGMSNEDFFQLMAKYKFTIAFENAIGDDYITEKLWRPLILGSVPIYMGSPSFEDWMPHSNSVVSVRNFTSPEALAAYLHYLNDDDVAYNRMLVHKVKKTVANQRLVVAMERRSWSAGHEDDFESENFVEAFECFLCSEIHRKQLEENAGYSTRRQSSVDTSHYSCPLPLHPVTQKINSENWWVEHWKHANAEANVIGRLALRNLNYTTQEFHKLVSHEITNMM</sequence>
<comment type="pathway">
    <text evidence="2">Protein modification; protein glycosylation.</text>
</comment>
<dbReference type="EMBL" id="CAKKLH010000318">
    <property type="protein sequence ID" value="CAH0111821.1"/>
    <property type="molecule type" value="Genomic_DNA"/>
</dbReference>
<keyword evidence="5 11" id="KW-0808">Transferase</keyword>
<keyword evidence="10" id="KW-0325">Glycoprotein</keyword>
<comment type="similarity">
    <text evidence="3 11">Belongs to the glycosyltransferase 10 family.</text>
</comment>
<dbReference type="Pfam" id="PF17039">
    <property type="entry name" value="Glyco_tran_10_N"/>
    <property type="match status" value="1"/>
</dbReference>
<feature type="signal peptide" evidence="12">
    <location>
        <begin position="1"/>
        <end position="24"/>
    </location>
</feature>
<proteinExistence type="inferred from homology"/>
<dbReference type="InterPro" id="IPR031481">
    <property type="entry name" value="Glyco_tran_10_N"/>
</dbReference>
<evidence type="ECO:0000256" key="1">
    <source>
        <dbReference type="ARBA" id="ARBA00004447"/>
    </source>
</evidence>
<evidence type="ECO:0000256" key="4">
    <source>
        <dbReference type="ARBA" id="ARBA00022676"/>
    </source>
</evidence>
<evidence type="ECO:0000256" key="12">
    <source>
        <dbReference type="SAM" id="SignalP"/>
    </source>
</evidence>
<evidence type="ECO:0000256" key="8">
    <source>
        <dbReference type="ARBA" id="ARBA00022989"/>
    </source>
</evidence>
<evidence type="ECO:0000256" key="3">
    <source>
        <dbReference type="ARBA" id="ARBA00008919"/>
    </source>
</evidence>
<evidence type="ECO:0000256" key="6">
    <source>
        <dbReference type="ARBA" id="ARBA00022692"/>
    </source>
</evidence>
<evidence type="ECO:0000256" key="2">
    <source>
        <dbReference type="ARBA" id="ARBA00004922"/>
    </source>
</evidence>
<keyword evidence="11" id="KW-0333">Golgi apparatus</keyword>
<evidence type="ECO:0000256" key="5">
    <source>
        <dbReference type="ARBA" id="ARBA00022679"/>
    </source>
</evidence>
<evidence type="ECO:0000256" key="10">
    <source>
        <dbReference type="ARBA" id="ARBA00023180"/>
    </source>
</evidence>
<dbReference type="AlphaFoldDB" id="A0A8J2RZC2"/>
<dbReference type="GO" id="GO:0046920">
    <property type="term" value="F:alpha-(1-&gt;3)-fucosyltransferase activity"/>
    <property type="evidence" value="ECO:0007669"/>
    <property type="project" value="TreeGrafter"/>
</dbReference>
<evidence type="ECO:0000313" key="16">
    <source>
        <dbReference type="Proteomes" id="UP000789390"/>
    </source>
</evidence>
<dbReference type="SUPFAM" id="SSF53756">
    <property type="entry name" value="UDP-Glycosyltransferase/glycogen phosphorylase"/>
    <property type="match status" value="1"/>
</dbReference>
<evidence type="ECO:0000256" key="7">
    <source>
        <dbReference type="ARBA" id="ARBA00022968"/>
    </source>
</evidence>
<organism evidence="15 16">
    <name type="scientific">Daphnia galeata</name>
    <dbReference type="NCBI Taxonomy" id="27404"/>
    <lineage>
        <taxon>Eukaryota</taxon>
        <taxon>Metazoa</taxon>
        <taxon>Ecdysozoa</taxon>
        <taxon>Arthropoda</taxon>
        <taxon>Crustacea</taxon>
        <taxon>Branchiopoda</taxon>
        <taxon>Diplostraca</taxon>
        <taxon>Cladocera</taxon>
        <taxon>Anomopoda</taxon>
        <taxon>Daphniidae</taxon>
        <taxon>Daphnia</taxon>
    </lineage>
</organism>
<dbReference type="InterPro" id="IPR001503">
    <property type="entry name" value="Glyco_trans_10"/>
</dbReference>
<evidence type="ECO:0000256" key="11">
    <source>
        <dbReference type="RuleBase" id="RU003832"/>
    </source>
</evidence>
<keyword evidence="16" id="KW-1185">Reference proteome</keyword>
<keyword evidence="9" id="KW-0472">Membrane</keyword>
<gene>
    <name evidence="15" type="ORF">DGAL_LOCUS15478</name>
</gene>
<dbReference type="FunFam" id="3.40.50.11660:FF:000002">
    <property type="entry name" value="Alpha-(1,3)-fucosyltransferase"/>
    <property type="match status" value="1"/>
</dbReference>
<keyword evidence="8" id="KW-1133">Transmembrane helix</keyword>
<name>A0A8J2RZC2_9CRUS</name>
<keyword evidence="7" id="KW-0735">Signal-anchor</keyword>
<keyword evidence="12" id="KW-0732">Signal</keyword>
<dbReference type="Gene3D" id="3.40.50.11660">
    <property type="entry name" value="Glycosyl transferase family 10, C-terminal domain"/>
    <property type="match status" value="1"/>
</dbReference>
<evidence type="ECO:0000259" key="13">
    <source>
        <dbReference type="Pfam" id="PF00852"/>
    </source>
</evidence>
<keyword evidence="4 11" id="KW-0328">Glycosyltransferase</keyword>
<dbReference type="InterPro" id="IPR038577">
    <property type="entry name" value="GT10-like_C_sf"/>
</dbReference>
<dbReference type="Proteomes" id="UP000789390">
    <property type="component" value="Unassembled WGS sequence"/>
</dbReference>
<feature type="domain" description="Fucosyltransferase C-terminal" evidence="13">
    <location>
        <begin position="170"/>
        <end position="319"/>
    </location>
</feature>
<dbReference type="InterPro" id="IPR055270">
    <property type="entry name" value="Glyco_tran_10_C"/>
</dbReference>
<dbReference type="Pfam" id="PF00852">
    <property type="entry name" value="Glyco_transf_10"/>
    <property type="match status" value="1"/>
</dbReference>